<comment type="caution">
    <text evidence="2">The sequence shown here is derived from an EMBL/GenBank/DDBJ whole genome shotgun (WGS) entry which is preliminary data.</text>
</comment>
<feature type="region of interest" description="Disordered" evidence="1">
    <location>
        <begin position="338"/>
        <end position="366"/>
    </location>
</feature>
<evidence type="ECO:0008006" key="3">
    <source>
        <dbReference type="Google" id="ProtNLM"/>
    </source>
</evidence>
<protein>
    <recommendedName>
        <fullName evidence="3">Reverse transcriptase domain-containing protein</fullName>
    </recommendedName>
</protein>
<accession>A0A699KAM0</accession>
<organism evidence="2">
    <name type="scientific">Tanacetum cinerariifolium</name>
    <name type="common">Dalmatian daisy</name>
    <name type="synonym">Chrysanthemum cinerariifolium</name>
    <dbReference type="NCBI Taxonomy" id="118510"/>
    <lineage>
        <taxon>Eukaryota</taxon>
        <taxon>Viridiplantae</taxon>
        <taxon>Streptophyta</taxon>
        <taxon>Embryophyta</taxon>
        <taxon>Tracheophyta</taxon>
        <taxon>Spermatophyta</taxon>
        <taxon>Magnoliopsida</taxon>
        <taxon>eudicotyledons</taxon>
        <taxon>Gunneridae</taxon>
        <taxon>Pentapetalae</taxon>
        <taxon>asterids</taxon>
        <taxon>campanulids</taxon>
        <taxon>Asterales</taxon>
        <taxon>Asteraceae</taxon>
        <taxon>Asteroideae</taxon>
        <taxon>Anthemideae</taxon>
        <taxon>Anthemidinae</taxon>
        <taxon>Tanacetum</taxon>
    </lineage>
</organism>
<name>A0A699KAM0_TANCI</name>
<feature type="compositionally biased region" description="Acidic residues" evidence="1">
    <location>
        <begin position="65"/>
        <end position="81"/>
    </location>
</feature>
<feature type="compositionally biased region" description="Basic and acidic residues" evidence="1">
    <location>
        <begin position="351"/>
        <end position="366"/>
    </location>
</feature>
<evidence type="ECO:0000313" key="2">
    <source>
        <dbReference type="EMBL" id="GFA83793.1"/>
    </source>
</evidence>
<evidence type="ECO:0000256" key="1">
    <source>
        <dbReference type="SAM" id="MobiDB-lite"/>
    </source>
</evidence>
<feature type="region of interest" description="Disordered" evidence="1">
    <location>
        <begin position="135"/>
        <end position="192"/>
    </location>
</feature>
<gene>
    <name evidence="2" type="ORF">Tci_655765</name>
</gene>
<feature type="region of interest" description="Disordered" evidence="1">
    <location>
        <begin position="1"/>
        <end position="84"/>
    </location>
</feature>
<dbReference type="AlphaFoldDB" id="A0A699KAM0"/>
<proteinExistence type="predicted"/>
<sequence length="366" mass="39819">MQPVAPLLPDYIPGPEEPHDSDYVPEPIYPEYIPLEDEHVFPVEEQPLPPVDSPTAESPGYVAESDPEEDPEEYENDETEDGSSITLVLTSPKVICAISGTASAGSTQVSLIPNPTSLIPRCLASASKSLEKTKKTSYKVASRYREHHPYDDGSNGDGISGGDECADGSMHLARRSPTEGGDSEVSGDGGRVGMARSLLTSASGGRGESSTARPTECRGIDYGFVSTLDADARQRGIREVGFGIRDTWVDPAEAVPEIAPITLGEDSRTHISQRVTMDSQRVDLLMEDRIAHQETILIIEEEAYAAREAWAHSIGLSQAVQYELQTYREQAELLALRDQPRRARQPGLDARVPDHQDASRDADSHI</sequence>
<reference evidence="2" key="1">
    <citation type="journal article" date="2019" name="Sci. Rep.">
        <title>Draft genome of Tanacetum cinerariifolium, the natural source of mosquito coil.</title>
        <authorList>
            <person name="Yamashiro T."/>
            <person name="Shiraishi A."/>
            <person name="Satake H."/>
            <person name="Nakayama K."/>
        </authorList>
    </citation>
    <scope>NUCLEOTIDE SEQUENCE</scope>
</reference>
<dbReference type="EMBL" id="BKCJ010497685">
    <property type="protein sequence ID" value="GFA83793.1"/>
    <property type="molecule type" value="Genomic_DNA"/>
</dbReference>